<feature type="compositionally biased region" description="Polar residues" evidence="1">
    <location>
        <begin position="11"/>
        <end position="23"/>
    </location>
</feature>
<proteinExistence type="predicted"/>
<name>A0A8S4FYC2_PLUXY</name>
<organism evidence="2 3">
    <name type="scientific">Plutella xylostella</name>
    <name type="common">Diamondback moth</name>
    <name type="synonym">Plutella maculipennis</name>
    <dbReference type="NCBI Taxonomy" id="51655"/>
    <lineage>
        <taxon>Eukaryota</taxon>
        <taxon>Metazoa</taxon>
        <taxon>Ecdysozoa</taxon>
        <taxon>Arthropoda</taxon>
        <taxon>Hexapoda</taxon>
        <taxon>Insecta</taxon>
        <taxon>Pterygota</taxon>
        <taxon>Neoptera</taxon>
        <taxon>Endopterygota</taxon>
        <taxon>Lepidoptera</taxon>
        <taxon>Glossata</taxon>
        <taxon>Ditrysia</taxon>
        <taxon>Yponomeutoidea</taxon>
        <taxon>Plutellidae</taxon>
        <taxon>Plutella</taxon>
    </lineage>
</organism>
<dbReference type="Proteomes" id="UP000653454">
    <property type="component" value="Unassembled WGS sequence"/>
</dbReference>
<dbReference type="AlphaFoldDB" id="A0A8S4FYC2"/>
<protein>
    <submittedName>
        <fullName evidence="2">(diamondback moth) hypothetical protein</fullName>
    </submittedName>
</protein>
<dbReference type="EMBL" id="CAJHNJ030000058">
    <property type="protein sequence ID" value="CAG9133186.1"/>
    <property type="molecule type" value="Genomic_DNA"/>
</dbReference>
<keyword evidence="3" id="KW-1185">Reference proteome</keyword>
<gene>
    <name evidence="2" type="ORF">PLXY2_LOCUS11429</name>
</gene>
<evidence type="ECO:0000256" key="1">
    <source>
        <dbReference type="SAM" id="MobiDB-lite"/>
    </source>
</evidence>
<accession>A0A8S4FYC2</accession>
<feature type="compositionally biased region" description="Basic and acidic residues" evidence="1">
    <location>
        <begin position="120"/>
        <end position="138"/>
    </location>
</feature>
<feature type="region of interest" description="Disordered" evidence="1">
    <location>
        <begin position="10"/>
        <end position="33"/>
    </location>
</feature>
<reference evidence="2" key="1">
    <citation type="submission" date="2020-11" db="EMBL/GenBank/DDBJ databases">
        <authorList>
            <person name="Whiteford S."/>
        </authorList>
    </citation>
    <scope>NUCLEOTIDE SEQUENCE</scope>
</reference>
<evidence type="ECO:0000313" key="2">
    <source>
        <dbReference type="EMBL" id="CAG9133186.1"/>
    </source>
</evidence>
<evidence type="ECO:0000313" key="3">
    <source>
        <dbReference type="Proteomes" id="UP000653454"/>
    </source>
</evidence>
<sequence>MDKKIDVLIKLTTQPSSHSSTPKNKFLTPLSSNRSIRSKRNILANVSNHHELEQQGHGNVAPKGRELDEEKATDKHNVIIQGTDKLDDERRAVEPPGPVGGPTQEQEQFFFTRCEINEDKPTNNEDVITHRGTDKITNEEDTIESPGPLSDPTQKQNKEKGKTGSNIEDDSAAKALKKIHILGDHTGLGLAQKLIDSRKLNWNNNYAISGFCKPEATSVDILNCDKGFNIFHDILTRAFDDLCPKIKIKAGHAKCDRGWITPGIKKSCESKRELFIRVKTTKDDDLKKKYNTFCRVLNKVIAFAKRDYNEKKIVNADDKIKSMWNLINENTKGKKIVETNNYIGLSDGKKKATTNYDAPDIFNDFFSSIGSHITGKPTTNGNCAENNFLPPAGINTMFLHPVSMDELSKTVNSLKNKKSSGYDDIPTSVIKTLGASNRLNEKFKYDLEVPASRTVTYSRTTKMAAIKVFNSLPDEIKSLTGTKFFTKLKEFLIVMCPYSLNEFYDFKPAA</sequence>
<comment type="caution">
    <text evidence="2">The sequence shown here is derived from an EMBL/GenBank/DDBJ whole genome shotgun (WGS) entry which is preliminary data.</text>
</comment>
<feature type="region of interest" description="Disordered" evidence="1">
    <location>
        <begin position="120"/>
        <end position="167"/>
    </location>
</feature>